<dbReference type="PANTHER" id="PTHR15422:SF43">
    <property type="entry name" value="ASCORBATE FERRIREDUCTASE (TRANSMEMBRANE)"/>
    <property type="match status" value="1"/>
</dbReference>
<dbReference type="Gene3D" id="1.20.120.1770">
    <property type="match status" value="1"/>
</dbReference>
<comment type="subcellular location">
    <subcellularLocation>
        <location evidence="2">Membrane</location>
        <topology evidence="2">Multi-pass membrane protein</topology>
    </subcellularLocation>
</comment>
<keyword evidence="8 12" id="KW-1133">Transmembrane helix</keyword>
<evidence type="ECO:0000256" key="12">
    <source>
        <dbReference type="SAM" id="Phobius"/>
    </source>
</evidence>
<evidence type="ECO:0000256" key="2">
    <source>
        <dbReference type="ARBA" id="ARBA00004141"/>
    </source>
</evidence>
<dbReference type="OrthoDB" id="432881at2759"/>
<dbReference type="GO" id="GO:0140571">
    <property type="term" value="F:transmembrane ascorbate ferrireductase activity"/>
    <property type="evidence" value="ECO:0007669"/>
    <property type="project" value="UniProtKB-EC"/>
</dbReference>
<dbReference type="InterPro" id="IPR006593">
    <property type="entry name" value="Cyt_b561/ferric_Rdtase_TM"/>
</dbReference>
<feature type="transmembrane region" description="Helical" evidence="12">
    <location>
        <begin position="198"/>
        <end position="216"/>
    </location>
</feature>
<dbReference type="InterPro" id="IPR045150">
    <property type="entry name" value="CYB561D1/2"/>
</dbReference>
<reference evidence="14" key="1">
    <citation type="submission" date="2021-03" db="EMBL/GenBank/DDBJ databases">
        <title>Chromosome level genome of the anhydrobiotic midge Polypedilum vanderplanki.</title>
        <authorList>
            <person name="Yoshida Y."/>
            <person name="Kikawada T."/>
            <person name="Gusev O."/>
        </authorList>
    </citation>
    <scope>NUCLEOTIDE SEQUENCE</scope>
    <source>
        <strain evidence="14">NIAS01</strain>
        <tissue evidence="14">Whole body or cell culture</tissue>
    </source>
</reference>
<evidence type="ECO:0000256" key="9">
    <source>
        <dbReference type="ARBA" id="ARBA00023004"/>
    </source>
</evidence>
<feature type="transmembrane region" description="Helical" evidence="12">
    <location>
        <begin position="129"/>
        <end position="149"/>
    </location>
</feature>
<keyword evidence="5 12" id="KW-0812">Transmembrane</keyword>
<dbReference type="Pfam" id="PF03188">
    <property type="entry name" value="Cytochrom_B561"/>
    <property type="match status" value="1"/>
</dbReference>
<evidence type="ECO:0000256" key="4">
    <source>
        <dbReference type="ARBA" id="ARBA00022617"/>
    </source>
</evidence>
<keyword evidence="9" id="KW-0408">Iron</keyword>
<dbReference type="GO" id="GO:0016020">
    <property type="term" value="C:membrane"/>
    <property type="evidence" value="ECO:0007669"/>
    <property type="project" value="UniProtKB-SubCell"/>
</dbReference>
<evidence type="ECO:0000313" key="14">
    <source>
        <dbReference type="EMBL" id="KAG5676839.1"/>
    </source>
</evidence>
<keyword evidence="4" id="KW-0349">Heme</keyword>
<keyword evidence="3" id="KW-0813">Transport</keyword>
<dbReference type="EMBL" id="JADBJN010000002">
    <property type="protein sequence ID" value="KAG5676839.1"/>
    <property type="molecule type" value="Genomic_DNA"/>
</dbReference>
<evidence type="ECO:0000259" key="13">
    <source>
        <dbReference type="PROSITE" id="PS50939"/>
    </source>
</evidence>
<keyword evidence="6" id="KW-0479">Metal-binding</keyword>
<evidence type="ECO:0000256" key="3">
    <source>
        <dbReference type="ARBA" id="ARBA00022448"/>
    </source>
</evidence>
<dbReference type="GO" id="GO:0140575">
    <property type="term" value="F:transmembrane monodehydroascorbate reductase activity"/>
    <property type="evidence" value="ECO:0007669"/>
    <property type="project" value="InterPro"/>
</dbReference>
<feature type="domain" description="Cytochrome b561" evidence="13">
    <location>
        <begin position="18"/>
        <end position="218"/>
    </location>
</feature>
<protein>
    <recommendedName>
        <fullName evidence="11">ascorbate ferrireductase (transmembrane)</fullName>
        <ecNumber evidence="11">7.2.1.3</ecNumber>
    </recommendedName>
</protein>
<feature type="transmembrane region" description="Helical" evidence="12">
    <location>
        <begin position="90"/>
        <end position="109"/>
    </location>
</feature>
<evidence type="ECO:0000256" key="8">
    <source>
        <dbReference type="ARBA" id="ARBA00022989"/>
    </source>
</evidence>
<dbReference type="GO" id="GO:0046872">
    <property type="term" value="F:metal ion binding"/>
    <property type="evidence" value="ECO:0007669"/>
    <property type="project" value="UniProtKB-KW"/>
</dbReference>
<dbReference type="SMART" id="SM00665">
    <property type="entry name" value="B561"/>
    <property type="match status" value="1"/>
</dbReference>
<feature type="transmembrane region" description="Helical" evidence="12">
    <location>
        <begin position="21"/>
        <end position="39"/>
    </location>
</feature>
<comment type="cofactor">
    <cofactor evidence="1">
        <name>heme b</name>
        <dbReference type="ChEBI" id="CHEBI:60344"/>
    </cofactor>
</comment>
<comment type="caution">
    <text evidence="14">The sequence shown here is derived from an EMBL/GenBank/DDBJ whole genome shotgun (WGS) entry which is preliminary data.</text>
</comment>
<dbReference type="AlphaFoldDB" id="A0A9J6C4B1"/>
<feature type="transmembrane region" description="Helical" evidence="12">
    <location>
        <begin position="51"/>
        <end position="70"/>
    </location>
</feature>
<accession>A0A9J6C4B1</accession>
<dbReference type="EC" id="7.2.1.3" evidence="11"/>
<evidence type="ECO:0000313" key="15">
    <source>
        <dbReference type="Proteomes" id="UP001107558"/>
    </source>
</evidence>
<evidence type="ECO:0000256" key="1">
    <source>
        <dbReference type="ARBA" id="ARBA00001970"/>
    </source>
</evidence>
<dbReference type="Proteomes" id="UP001107558">
    <property type="component" value="Chromosome 2"/>
</dbReference>
<name>A0A9J6C4B1_POLVA</name>
<evidence type="ECO:0000256" key="5">
    <source>
        <dbReference type="ARBA" id="ARBA00022692"/>
    </source>
</evidence>
<dbReference type="PROSITE" id="PS50939">
    <property type="entry name" value="CYTOCHROME_B561"/>
    <property type="match status" value="1"/>
</dbReference>
<sequence length="252" mass="28846">MSQMKPEKATVWEKVEIFINTANQGLIAITTFYLMWYCYQSGSMWSKISQHAWITALGYQLLMAEGIMTYYKANSLTSSFTRKEKNHIHWILQAVGGAMALYGCFIYIIERERLGRRHFHGNHALWGLYSMILVTISMVSGLSALFSFELKKIFKPIISKFAHNFISLSAFISGMVSLIYIWKDGGWAIRNDPGNLRYMSAWCLGFITFFTCIGAFKSLSFQCIGIFKIFKCKSNNTDVEVNKTENTKAVEN</sequence>
<proteinExistence type="predicted"/>
<evidence type="ECO:0000256" key="11">
    <source>
        <dbReference type="ARBA" id="ARBA00024225"/>
    </source>
</evidence>
<dbReference type="PANTHER" id="PTHR15422">
    <property type="entry name" value="OS05G0565100 PROTEIN"/>
    <property type="match status" value="1"/>
</dbReference>
<evidence type="ECO:0000256" key="10">
    <source>
        <dbReference type="ARBA" id="ARBA00023136"/>
    </source>
</evidence>
<keyword evidence="15" id="KW-1185">Reference proteome</keyword>
<keyword evidence="7" id="KW-0249">Electron transport</keyword>
<evidence type="ECO:0000256" key="7">
    <source>
        <dbReference type="ARBA" id="ARBA00022982"/>
    </source>
</evidence>
<evidence type="ECO:0000256" key="6">
    <source>
        <dbReference type="ARBA" id="ARBA00022723"/>
    </source>
</evidence>
<keyword evidence="10 12" id="KW-0472">Membrane</keyword>
<organism evidence="14 15">
    <name type="scientific">Polypedilum vanderplanki</name>
    <name type="common">Sleeping chironomid midge</name>
    <dbReference type="NCBI Taxonomy" id="319348"/>
    <lineage>
        <taxon>Eukaryota</taxon>
        <taxon>Metazoa</taxon>
        <taxon>Ecdysozoa</taxon>
        <taxon>Arthropoda</taxon>
        <taxon>Hexapoda</taxon>
        <taxon>Insecta</taxon>
        <taxon>Pterygota</taxon>
        <taxon>Neoptera</taxon>
        <taxon>Endopterygota</taxon>
        <taxon>Diptera</taxon>
        <taxon>Nematocera</taxon>
        <taxon>Chironomoidea</taxon>
        <taxon>Chironomidae</taxon>
        <taxon>Chironominae</taxon>
        <taxon>Polypedilum</taxon>
        <taxon>Polypedilum</taxon>
    </lineage>
</organism>
<feature type="transmembrane region" description="Helical" evidence="12">
    <location>
        <begin position="161"/>
        <end position="182"/>
    </location>
</feature>
<gene>
    <name evidence="14" type="ORF">PVAND_006646</name>
</gene>